<evidence type="ECO:0000259" key="2">
    <source>
        <dbReference type="Pfam" id="PF15702"/>
    </source>
</evidence>
<feature type="domain" description="BLOC-2 complex member HPS6 C-terminal" evidence="3">
    <location>
        <begin position="343"/>
        <end position="800"/>
    </location>
</feature>
<dbReference type="GO" id="GO:0031084">
    <property type="term" value="C:BLOC-2 complex"/>
    <property type="evidence" value="ECO:0007669"/>
    <property type="project" value="TreeGrafter"/>
</dbReference>
<reference evidence="4 5" key="1">
    <citation type="journal article" date="2014" name="Nat. Genet.">
        <title>Whole-genome sequence of a flatfish provides insights into ZW sex chromosome evolution and adaptation to a benthic lifestyle.</title>
        <authorList>
            <person name="Chen S."/>
            <person name="Zhang G."/>
            <person name="Shao C."/>
            <person name="Huang Q."/>
            <person name="Liu G."/>
            <person name="Zhang P."/>
            <person name="Song W."/>
            <person name="An N."/>
            <person name="Chalopin D."/>
            <person name="Volff J.N."/>
            <person name="Hong Y."/>
            <person name="Li Q."/>
            <person name="Sha Z."/>
            <person name="Zhou H."/>
            <person name="Xie M."/>
            <person name="Yu Q."/>
            <person name="Liu Y."/>
            <person name="Xiang H."/>
            <person name="Wang N."/>
            <person name="Wu K."/>
            <person name="Yang C."/>
            <person name="Zhou Q."/>
            <person name="Liao X."/>
            <person name="Yang L."/>
            <person name="Hu Q."/>
            <person name="Zhang J."/>
            <person name="Meng L."/>
            <person name="Jin L."/>
            <person name="Tian Y."/>
            <person name="Lian J."/>
            <person name="Yang J."/>
            <person name="Miao G."/>
            <person name="Liu S."/>
            <person name="Liang Z."/>
            <person name="Yan F."/>
            <person name="Li Y."/>
            <person name="Sun B."/>
            <person name="Zhang H."/>
            <person name="Zhang J."/>
            <person name="Zhu Y."/>
            <person name="Du M."/>
            <person name="Zhao Y."/>
            <person name="Schartl M."/>
            <person name="Tang Q."/>
            <person name="Wang J."/>
        </authorList>
    </citation>
    <scope>NUCLEOTIDE SEQUENCE</scope>
</reference>
<proteinExistence type="predicted"/>
<keyword evidence="5" id="KW-1185">Reference proteome</keyword>
<dbReference type="PANTHER" id="PTHR14696">
    <property type="entry name" value="HERMANSKY-PUDLAK SYNDROME 6 PROTEIN"/>
    <property type="match status" value="1"/>
</dbReference>
<dbReference type="InterPro" id="IPR046822">
    <property type="entry name" value="HPS6_C"/>
</dbReference>
<dbReference type="Ensembl" id="ENSCSET00000012783.1">
    <property type="protein sequence ID" value="ENSCSEP00000012631.1"/>
    <property type="gene ID" value="ENSCSEG00000008165.1"/>
</dbReference>
<evidence type="ECO:0000313" key="5">
    <source>
        <dbReference type="Proteomes" id="UP000265120"/>
    </source>
</evidence>
<reference evidence="4" key="2">
    <citation type="submission" date="2025-08" db="UniProtKB">
        <authorList>
            <consortium name="Ensembl"/>
        </authorList>
    </citation>
    <scope>IDENTIFICATION</scope>
</reference>
<dbReference type="PANTHER" id="PTHR14696:SF2">
    <property type="entry name" value="BLOC-2 COMPLEX MEMBER HPS6"/>
    <property type="match status" value="1"/>
</dbReference>
<dbReference type="STRING" id="244447.ENSCSEP00000012631"/>
<organism evidence="4 5">
    <name type="scientific">Cynoglossus semilaevis</name>
    <name type="common">Tongue sole</name>
    <dbReference type="NCBI Taxonomy" id="244447"/>
    <lineage>
        <taxon>Eukaryota</taxon>
        <taxon>Metazoa</taxon>
        <taxon>Chordata</taxon>
        <taxon>Craniata</taxon>
        <taxon>Vertebrata</taxon>
        <taxon>Euteleostomi</taxon>
        <taxon>Actinopterygii</taxon>
        <taxon>Neopterygii</taxon>
        <taxon>Teleostei</taxon>
        <taxon>Neoteleostei</taxon>
        <taxon>Acanthomorphata</taxon>
        <taxon>Carangaria</taxon>
        <taxon>Pleuronectiformes</taxon>
        <taxon>Pleuronectoidei</taxon>
        <taxon>Cynoglossidae</taxon>
        <taxon>Cynoglossinae</taxon>
        <taxon>Cynoglossus</taxon>
    </lineage>
</organism>
<dbReference type="InterPro" id="IPR046823">
    <property type="entry name" value="HPS6_N"/>
</dbReference>
<accession>A0A3P8VHA8</accession>
<feature type="domain" description="BLOC-2 complex member HPS6 N-terminal" evidence="2">
    <location>
        <begin position="3"/>
        <end position="213"/>
    </location>
</feature>
<evidence type="ECO:0000256" key="1">
    <source>
        <dbReference type="SAM" id="MobiDB-lite"/>
    </source>
</evidence>
<name>A0A3P8VHA8_CYNSE</name>
<dbReference type="GO" id="GO:0072657">
    <property type="term" value="P:protein localization to membrane"/>
    <property type="evidence" value="ECO:0007669"/>
    <property type="project" value="TreeGrafter"/>
</dbReference>
<dbReference type="Pfam" id="PF15702">
    <property type="entry name" value="HPS6"/>
    <property type="match status" value="1"/>
</dbReference>
<evidence type="ECO:0000259" key="3">
    <source>
        <dbReference type="Pfam" id="PF20468"/>
    </source>
</evidence>
<dbReference type="RefSeq" id="XP_024916534.1">
    <property type="nucleotide sequence ID" value="XM_025060766.1"/>
</dbReference>
<dbReference type="InterPro" id="IPR017218">
    <property type="entry name" value="BLOC-2_complex_Hps6_subunit"/>
</dbReference>
<dbReference type="GO" id="GO:0032418">
    <property type="term" value="P:lysosome localization"/>
    <property type="evidence" value="ECO:0007669"/>
    <property type="project" value="TreeGrafter"/>
</dbReference>
<evidence type="ECO:0000313" key="4">
    <source>
        <dbReference type="Ensembl" id="ENSCSEP00000012631.1"/>
    </source>
</evidence>
<dbReference type="Proteomes" id="UP000265120">
    <property type="component" value="Chromosome 12"/>
</dbReference>
<dbReference type="Pfam" id="PF20468">
    <property type="entry name" value="HPS6_C"/>
    <property type="match status" value="1"/>
</dbReference>
<dbReference type="GeneID" id="103387383"/>
<feature type="compositionally biased region" description="Pro residues" evidence="1">
    <location>
        <begin position="793"/>
        <end position="802"/>
    </location>
</feature>
<dbReference type="InParanoid" id="A0A3P8VHA8"/>
<sequence>MARFLLEQRSDFVDYNGGKELSDILGTLTSEALSDVRLSPDDRHVHVILRKPKAGLVTFDKYERIQLVHNQKRQNLRLTRSVSIVDVLYLDQNNNNNVNSSRDTTTVAVVYEDGKAEFWRFQECRSGWSLLQTSALCNSPRARVVSVCVCSGLIIWCEERPPSESSPALSSTRNKLRYCVCRRDFEVEEGAVSLGGVKIALHNNPRFTVVSSACGGLLLLLSTGWLCLLQKDGMLRQVFKLTDNCLTKYGTHTSLCMYHDTVAMMVGQNLHLIDVKCGRELEKMVLQREGLLYFSWAERMTPHLLLETGIYVVLKTDSKTSNSKVKPDYNTVECLQPGALLVEAVFEEACKYYQQRSLSSTQLTVETLKKGGKFQAPISLASILRNYFATGSKQKESELHQNGVGGSTEGQDKLMVSLEMELKALVSLDKLKGNLVQEGVKEVEVLCETLVEKEVARLLSSSELNDESLLYFNNIVRIFPQQAWKAARAVLQLHYTEEGSLSSSAPADVWKTVVSPAPASRTPDAPRLSNGGLKHHKFKDERVVNRKIKSPSSFSHAPLSVFELLCHSVFNFQPSWLPKFLELAQQQQGSVGLGLSLTTSSWSFSSVRGGEGGENNVPLYKRALSVLSSLSLSPEQYQNLEIELLLVSGRPNAILQAMRFLMAKQEWGRVTQVAQKFCKQSPLLNKEIFTTLLCEVAYHRDLDPYLDLLWSLCPEDFTVTAILNLVLKSIPSSNTPCSSYSSISTTTSPSAAPFADFSSSQLTIGLLKPLLRKVLQRETKPSQHYADILQSPLFPPPAPPPRRPSDQSRGVADAHADISVGNNNCVSAEELSYTSAQRSKVAQTTDPFCST</sequence>
<dbReference type="GO" id="GO:0005765">
    <property type="term" value="C:lysosomal membrane"/>
    <property type="evidence" value="ECO:0007669"/>
    <property type="project" value="TreeGrafter"/>
</dbReference>
<dbReference type="AlphaFoldDB" id="A0A3P8VHA8"/>
<dbReference type="GeneTree" id="ENSGT00390000001546"/>
<feature type="region of interest" description="Disordered" evidence="1">
    <location>
        <begin position="786"/>
        <end position="816"/>
    </location>
</feature>
<reference evidence="4" key="3">
    <citation type="submission" date="2025-09" db="UniProtKB">
        <authorList>
            <consortium name="Ensembl"/>
        </authorList>
    </citation>
    <scope>IDENTIFICATION</scope>
</reference>
<feature type="region of interest" description="Disordered" evidence="1">
    <location>
        <begin position="832"/>
        <end position="851"/>
    </location>
</feature>
<protein>
    <submittedName>
        <fullName evidence="4">HPS6 biosis of lysosomal organelles complex 2 subunit 3</fullName>
    </submittedName>
</protein>